<reference evidence="11 12" key="1">
    <citation type="submission" date="2020-08" db="EMBL/GenBank/DDBJ databases">
        <title>Genomic Encyclopedia of Type Strains, Phase IV (KMG-IV): sequencing the most valuable type-strain genomes for metagenomic binning, comparative biology and taxonomic classification.</title>
        <authorList>
            <person name="Goeker M."/>
        </authorList>
    </citation>
    <scope>NUCLEOTIDE SEQUENCE [LARGE SCALE GENOMIC DNA]</scope>
    <source>
        <strain evidence="11 12">DSM 103526</strain>
    </source>
</reference>
<comment type="activity regulation">
    <text evidence="10">Na(+) is not transported, but it plays an essential structural role and its presence is essential for fluoride channel function.</text>
</comment>
<sequence>MWAKVFALGLGGFIGSNLRYWISNWVMERFGPYFPYGTLAVNGIGCFILGFITVYGNEAIEITPTFRVFIAPGMVGALTTFSTFSLESFNLMRESNYLSAILNIALNIFIGLFAVELGFLAAKAFAVTASEVA</sequence>
<dbReference type="InterPro" id="IPR003691">
    <property type="entry name" value="FluC"/>
</dbReference>
<dbReference type="Proteomes" id="UP000579281">
    <property type="component" value="Unassembled WGS sequence"/>
</dbReference>
<evidence type="ECO:0000256" key="5">
    <source>
        <dbReference type="ARBA" id="ARBA00023136"/>
    </source>
</evidence>
<evidence type="ECO:0000256" key="1">
    <source>
        <dbReference type="ARBA" id="ARBA00004651"/>
    </source>
</evidence>
<feature type="transmembrane region" description="Helical" evidence="10">
    <location>
        <begin position="34"/>
        <end position="56"/>
    </location>
</feature>
<keyword evidence="10" id="KW-0915">Sodium</keyword>
<dbReference type="PANTHER" id="PTHR28259:SF1">
    <property type="entry name" value="FLUORIDE EXPORT PROTEIN 1-RELATED"/>
    <property type="match status" value="1"/>
</dbReference>
<dbReference type="GO" id="GO:0005886">
    <property type="term" value="C:plasma membrane"/>
    <property type="evidence" value="ECO:0007669"/>
    <property type="project" value="UniProtKB-SubCell"/>
</dbReference>
<evidence type="ECO:0000256" key="9">
    <source>
        <dbReference type="ARBA" id="ARBA00049940"/>
    </source>
</evidence>
<keyword evidence="4 10" id="KW-1133">Transmembrane helix</keyword>
<evidence type="ECO:0000313" key="11">
    <source>
        <dbReference type="EMBL" id="MBB6218116.1"/>
    </source>
</evidence>
<protein>
    <recommendedName>
        <fullName evidence="10">Fluoride-specific ion channel FluC</fullName>
    </recommendedName>
</protein>
<evidence type="ECO:0000313" key="12">
    <source>
        <dbReference type="Proteomes" id="UP000579281"/>
    </source>
</evidence>
<feature type="transmembrane region" description="Helical" evidence="10">
    <location>
        <begin position="5"/>
        <end position="22"/>
    </location>
</feature>
<dbReference type="GO" id="GO:0062054">
    <property type="term" value="F:fluoride channel activity"/>
    <property type="evidence" value="ECO:0007669"/>
    <property type="project" value="UniProtKB-UniRule"/>
</dbReference>
<feature type="binding site" evidence="10">
    <location>
        <position position="79"/>
    </location>
    <ligand>
        <name>Na(+)</name>
        <dbReference type="ChEBI" id="CHEBI:29101"/>
        <note>structural</note>
    </ligand>
</feature>
<comment type="caution">
    <text evidence="11">The sequence shown here is derived from an EMBL/GenBank/DDBJ whole genome shotgun (WGS) entry which is preliminary data.</text>
</comment>
<dbReference type="GO" id="GO:0046872">
    <property type="term" value="F:metal ion binding"/>
    <property type="evidence" value="ECO:0007669"/>
    <property type="project" value="UniProtKB-KW"/>
</dbReference>
<dbReference type="HAMAP" id="MF_00454">
    <property type="entry name" value="FluC"/>
    <property type="match status" value="1"/>
</dbReference>
<keyword evidence="10" id="KW-0479">Metal-binding</keyword>
<keyword evidence="6 10" id="KW-0407">Ion channel</keyword>
<organism evidence="11 12">
    <name type="scientific">Anaerosolibacter carboniphilus</name>
    <dbReference type="NCBI Taxonomy" id="1417629"/>
    <lineage>
        <taxon>Bacteria</taxon>
        <taxon>Bacillati</taxon>
        <taxon>Bacillota</taxon>
        <taxon>Clostridia</taxon>
        <taxon>Peptostreptococcales</taxon>
        <taxon>Thermotaleaceae</taxon>
        <taxon>Anaerosolibacter</taxon>
    </lineage>
</organism>
<keyword evidence="3 10" id="KW-0812">Transmembrane</keyword>
<evidence type="ECO:0000256" key="7">
    <source>
        <dbReference type="ARBA" id="ARBA00035120"/>
    </source>
</evidence>
<keyword evidence="10" id="KW-0813">Transport</keyword>
<dbReference type="EMBL" id="JACHEN010000033">
    <property type="protein sequence ID" value="MBB6218116.1"/>
    <property type="molecule type" value="Genomic_DNA"/>
</dbReference>
<gene>
    <name evidence="10" type="primary">fluC</name>
    <name evidence="10" type="synonym">crcB</name>
    <name evidence="11" type="ORF">HNQ80_004256</name>
</gene>
<comment type="function">
    <text evidence="9 10">Fluoride-specific ion channel. Important for reducing fluoride concentration in the cell, thus reducing its toxicity.</text>
</comment>
<comment type="subcellular location">
    <subcellularLocation>
        <location evidence="1 10">Cell membrane</location>
        <topology evidence="1 10">Multi-pass membrane protein</topology>
    </subcellularLocation>
</comment>
<accession>A0A841KWP7</accession>
<feature type="binding site" evidence="10">
    <location>
        <position position="76"/>
    </location>
    <ligand>
        <name>Na(+)</name>
        <dbReference type="ChEBI" id="CHEBI:29101"/>
        <note>structural</note>
    </ligand>
</feature>
<dbReference type="RefSeq" id="WP_184312614.1">
    <property type="nucleotide sequence ID" value="NZ_JACHEN010000033.1"/>
</dbReference>
<dbReference type="PANTHER" id="PTHR28259">
    <property type="entry name" value="FLUORIDE EXPORT PROTEIN 1-RELATED"/>
    <property type="match status" value="1"/>
</dbReference>
<comment type="similarity">
    <text evidence="7 10">Belongs to the fluoride channel Fluc/FEX (TC 1.A.43) family.</text>
</comment>
<evidence type="ECO:0000256" key="8">
    <source>
        <dbReference type="ARBA" id="ARBA00035585"/>
    </source>
</evidence>
<evidence type="ECO:0000256" key="4">
    <source>
        <dbReference type="ARBA" id="ARBA00022989"/>
    </source>
</evidence>
<evidence type="ECO:0000256" key="3">
    <source>
        <dbReference type="ARBA" id="ARBA00022692"/>
    </source>
</evidence>
<dbReference type="Pfam" id="PF02537">
    <property type="entry name" value="CRCB"/>
    <property type="match status" value="1"/>
</dbReference>
<dbReference type="NCBIfam" id="TIGR00494">
    <property type="entry name" value="crcB"/>
    <property type="match status" value="1"/>
</dbReference>
<feature type="transmembrane region" description="Helical" evidence="10">
    <location>
        <begin position="68"/>
        <end position="86"/>
    </location>
</feature>
<keyword evidence="12" id="KW-1185">Reference proteome</keyword>
<evidence type="ECO:0000256" key="2">
    <source>
        <dbReference type="ARBA" id="ARBA00022475"/>
    </source>
</evidence>
<comment type="catalytic activity">
    <reaction evidence="8">
        <text>fluoride(in) = fluoride(out)</text>
        <dbReference type="Rhea" id="RHEA:76159"/>
        <dbReference type="ChEBI" id="CHEBI:17051"/>
    </reaction>
    <physiologicalReaction direction="left-to-right" evidence="8">
        <dbReference type="Rhea" id="RHEA:76160"/>
    </physiologicalReaction>
</comment>
<keyword evidence="10" id="KW-0406">Ion transport</keyword>
<feature type="transmembrane region" description="Helical" evidence="10">
    <location>
        <begin position="98"/>
        <end position="120"/>
    </location>
</feature>
<evidence type="ECO:0000256" key="10">
    <source>
        <dbReference type="HAMAP-Rule" id="MF_00454"/>
    </source>
</evidence>
<dbReference type="GO" id="GO:0140114">
    <property type="term" value="P:cellular detoxification of fluoride"/>
    <property type="evidence" value="ECO:0007669"/>
    <property type="project" value="UniProtKB-UniRule"/>
</dbReference>
<name>A0A841KWP7_9FIRM</name>
<proteinExistence type="inferred from homology"/>
<dbReference type="AlphaFoldDB" id="A0A841KWP7"/>
<keyword evidence="5 10" id="KW-0472">Membrane</keyword>
<keyword evidence="2 10" id="KW-1003">Cell membrane</keyword>
<evidence type="ECO:0000256" key="6">
    <source>
        <dbReference type="ARBA" id="ARBA00023303"/>
    </source>
</evidence>